<protein>
    <submittedName>
        <fullName evidence="3">SDR family NAD(P)-dependent oxidoreductase</fullName>
        <ecNumber evidence="3">1.1.1.-</ecNumber>
    </submittedName>
</protein>
<organism evidence="3 4">
    <name type="scientific">Arthrobacter ramosus</name>
    <dbReference type="NCBI Taxonomy" id="1672"/>
    <lineage>
        <taxon>Bacteria</taxon>
        <taxon>Bacillati</taxon>
        <taxon>Actinomycetota</taxon>
        <taxon>Actinomycetes</taxon>
        <taxon>Micrococcales</taxon>
        <taxon>Micrococcaceae</taxon>
        <taxon>Arthrobacter</taxon>
    </lineage>
</organism>
<keyword evidence="3" id="KW-0560">Oxidoreductase</keyword>
<evidence type="ECO:0000259" key="2">
    <source>
        <dbReference type="SMART" id="SM00822"/>
    </source>
</evidence>
<dbReference type="SUPFAM" id="SSF51735">
    <property type="entry name" value="NAD(P)-binding Rossmann-fold domains"/>
    <property type="match status" value="1"/>
</dbReference>
<gene>
    <name evidence="3" type="ORF">ACFFP1_20075</name>
</gene>
<comment type="caution">
    <text evidence="3">The sequence shown here is derived from an EMBL/GenBank/DDBJ whole genome shotgun (WGS) entry which is preliminary data.</text>
</comment>
<dbReference type="RefSeq" id="WP_234750629.1">
    <property type="nucleotide sequence ID" value="NZ_BAAAWN010000001.1"/>
</dbReference>
<dbReference type="EMBL" id="JBHMBC010000039">
    <property type="protein sequence ID" value="MFB9821779.1"/>
    <property type="molecule type" value="Genomic_DNA"/>
</dbReference>
<dbReference type="InterPro" id="IPR057326">
    <property type="entry name" value="KR_dom"/>
</dbReference>
<dbReference type="InterPro" id="IPR002347">
    <property type="entry name" value="SDR_fam"/>
</dbReference>
<dbReference type="SMART" id="SM00822">
    <property type="entry name" value="PKS_KR"/>
    <property type="match status" value="1"/>
</dbReference>
<dbReference type="PRINTS" id="PR00081">
    <property type="entry name" value="GDHRDH"/>
</dbReference>
<reference evidence="3 4" key="1">
    <citation type="submission" date="2024-09" db="EMBL/GenBank/DDBJ databases">
        <authorList>
            <person name="Sun Q."/>
            <person name="Mori K."/>
        </authorList>
    </citation>
    <scope>NUCLEOTIDE SEQUENCE [LARGE SCALE GENOMIC DNA]</scope>
    <source>
        <strain evidence="3 4">JCM 1334</strain>
    </source>
</reference>
<dbReference type="PROSITE" id="PS00061">
    <property type="entry name" value="ADH_SHORT"/>
    <property type="match status" value="1"/>
</dbReference>
<dbReference type="PRINTS" id="PR00080">
    <property type="entry name" value="SDRFAMILY"/>
</dbReference>
<dbReference type="InterPro" id="IPR020904">
    <property type="entry name" value="Sc_DH/Rdtase_CS"/>
</dbReference>
<comment type="similarity">
    <text evidence="1">Belongs to the short-chain dehydrogenases/reductases (SDR) family.</text>
</comment>
<dbReference type="GO" id="GO:0016491">
    <property type="term" value="F:oxidoreductase activity"/>
    <property type="evidence" value="ECO:0007669"/>
    <property type="project" value="UniProtKB-KW"/>
</dbReference>
<dbReference type="Gene3D" id="3.40.50.720">
    <property type="entry name" value="NAD(P)-binding Rossmann-like Domain"/>
    <property type="match status" value="1"/>
</dbReference>
<accession>A0ABV5Y5D5</accession>
<dbReference type="Proteomes" id="UP001589702">
    <property type="component" value="Unassembled WGS sequence"/>
</dbReference>
<dbReference type="Pfam" id="PF13561">
    <property type="entry name" value="adh_short_C2"/>
    <property type="match status" value="1"/>
</dbReference>
<name>A0ABV5Y5D5_ARTRM</name>
<keyword evidence="4" id="KW-1185">Reference proteome</keyword>
<sequence length="249" mass="26330">MSLKDHVVLVTGSSGGIGDAVIDALRAEGALIIGADRAPKEGQELAAFFPLDVTSEEQCAAVVRDITSKYGRIDALIHAAGVLGTTPDIMETTTEEYESVMRINSSGTFSMVRETAQSMIETGTAGAIVILSSVAAKEARRNYLPYNASKLAVLHIMWSFAEILGPRGISVNAIAPGPVNTPMWAQFAKDSGPDAIANRAKRAAELPMRRFAEPDEVARAILFLADPDNRYITGVTLDVAGGAHLGMGT</sequence>
<dbReference type="CDD" id="cd05233">
    <property type="entry name" value="SDR_c"/>
    <property type="match status" value="1"/>
</dbReference>
<evidence type="ECO:0000256" key="1">
    <source>
        <dbReference type="ARBA" id="ARBA00006484"/>
    </source>
</evidence>
<dbReference type="PANTHER" id="PTHR42760">
    <property type="entry name" value="SHORT-CHAIN DEHYDROGENASES/REDUCTASES FAMILY MEMBER"/>
    <property type="match status" value="1"/>
</dbReference>
<feature type="domain" description="Ketoreductase" evidence="2">
    <location>
        <begin position="6"/>
        <end position="177"/>
    </location>
</feature>
<proteinExistence type="inferred from homology"/>
<evidence type="ECO:0000313" key="3">
    <source>
        <dbReference type="EMBL" id="MFB9821779.1"/>
    </source>
</evidence>
<dbReference type="EC" id="1.1.1.-" evidence="3"/>
<dbReference type="InterPro" id="IPR036291">
    <property type="entry name" value="NAD(P)-bd_dom_sf"/>
</dbReference>
<evidence type="ECO:0000313" key="4">
    <source>
        <dbReference type="Proteomes" id="UP001589702"/>
    </source>
</evidence>